<reference evidence="3" key="2">
    <citation type="submission" date="2020-09" db="EMBL/GenBank/DDBJ databases">
        <authorList>
            <person name="Sun Q."/>
            <person name="Zhou Y."/>
        </authorList>
    </citation>
    <scope>NUCLEOTIDE SEQUENCE</scope>
    <source>
        <strain evidence="3">CGMCC 4.5737</strain>
    </source>
</reference>
<feature type="transmembrane region" description="Helical" evidence="1">
    <location>
        <begin position="47"/>
        <end position="71"/>
    </location>
</feature>
<evidence type="ECO:0000313" key="3">
    <source>
        <dbReference type="EMBL" id="GGM76562.1"/>
    </source>
</evidence>
<gene>
    <name evidence="3" type="ORF">GCM10012275_54120</name>
</gene>
<dbReference type="EMBL" id="BMMK01000037">
    <property type="protein sequence ID" value="GGM76562.1"/>
    <property type="molecule type" value="Genomic_DNA"/>
</dbReference>
<feature type="transmembrane region" description="Helical" evidence="1">
    <location>
        <begin position="21"/>
        <end position="41"/>
    </location>
</feature>
<evidence type="ECO:0000259" key="2">
    <source>
        <dbReference type="Pfam" id="PF10882"/>
    </source>
</evidence>
<dbReference type="Pfam" id="PF10882">
    <property type="entry name" value="bPH_5"/>
    <property type="match status" value="1"/>
</dbReference>
<name>A0A8J3FX43_9PSEU</name>
<evidence type="ECO:0000313" key="4">
    <source>
        <dbReference type="Proteomes" id="UP000637578"/>
    </source>
</evidence>
<dbReference type="AlphaFoldDB" id="A0A8J3FX43"/>
<dbReference type="Proteomes" id="UP000637578">
    <property type="component" value="Unassembled WGS sequence"/>
</dbReference>
<keyword evidence="1" id="KW-0472">Membrane</keyword>
<proteinExistence type="predicted"/>
<keyword evidence="4" id="KW-1185">Reference proteome</keyword>
<evidence type="ECO:0000256" key="1">
    <source>
        <dbReference type="SAM" id="Phobius"/>
    </source>
</evidence>
<feature type="domain" description="Bacterial Pleckstrin homology" evidence="2">
    <location>
        <begin position="72"/>
        <end position="168"/>
    </location>
</feature>
<reference evidence="3" key="1">
    <citation type="journal article" date="2014" name="Int. J. Syst. Evol. Microbiol.">
        <title>Complete genome sequence of Corynebacterium casei LMG S-19264T (=DSM 44701T), isolated from a smear-ripened cheese.</title>
        <authorList>
            <consortium name="US DOE Joint Genome Institute (JGI-PGF)"/>
            <person name="Walter F."/>
            <person name="Albersmeier A."/>
            <person name="Kalinowski J."/>
            <person name="Ruckert C."/>
        </authorList>
    </citation>
    <scope>NUCLEOTIDE SEQUENCE</scope>
    <source>
        <strain evidence="3">CGMCC 4.5737</strain>
    </source>
</reference>
<comment type="caution">
    <text evidence="3">The sequence shown here is derived from an EMBL/GenBank/DDBJ whole genome shotgun (WGS) entry which is preliminary data.</text>
</comment>
<accession>A0A8J3FX43</accession>
<keyword evidence="1" id="KW-0812">Transmembrane</keyword>
<dbReference type="InterPro" id="IPR027783">
    <property type="entry name" value="Bacterial_PH-related"/>
</dbReference>
<organism evidence="3 4">
    <name type="scientific">Longimycelium tulufanense</name>
    <dbReference type="NCBI Taxonomy" id="907463"/>
    <lineage>
        <taxon>Bacteria</taxon>
        <taxon>Bacillati</taxon>
        <taxon>Actinomycetota</taxon>
        <taxon>Actinomycetes</taxon>
        <taxon>Pseudonocardiales</taxon>
        <taxon>Pseudonocardiaceae</taxon>
        <taxon>Longimycelium</taxon>
    </lineage>
</organism>
<protein>
    <recommendedName>
        <fullName evidence="2">Bacterial Pleckstrin homology domain-containing protein</fullName>
    </recommendedName>
</protein>
<keyword evidence="1" id="KW-1133">Transmembrane helix</keyword>
<sequence>MSSDLTPPPRVFHPTSPWAGVLSLVALALVVTAIGAVGLVVEPGDTTSIIVAVVFGLLGAAFLGLAVCLPLMKYTVTRDHLVVTCGPVLRYRIALNDIRRITRADLTISLVSSMRMPGVALFSVRYTDVGLVRMCATRATRGILLIDTGNRRYGITPVDVDGLIQAIRDGGPGA</sequence>